<dbReference type="AlphaFoldDB" id="A0AAV3R0P6"/>
<evidence type="ECO:0000256" key="1">
    <source>
        <dbReference type="SAM" id="MobiDB-lite"/>
    </source>
</evidence>
<name>A0AAV3R0P6_LITER</name>
<proteinExistence type="predicted"/>
<protein>
    <submittedName>
        <fullName evidence="2">Uncharacterized protein</fullName>
    </submittedName>
</protein>
<dbReference type="Proteomes" id="UP001454036">
    <property type="component" value="Unassembled WGS sequence"/>
</dbReference>
<sequence>MATQGESTLAKGKAIPDQSGTKAQVSKPIPQRRVSTRLTTVVASLEMTRLSIPVTQNPVDENMHDPKSEWVMTTSLICSLEITSRRARQSTDHQTESQSAQLPLETFTSTMLNHKADPSKLPVPVKPFQHLTPYLFCKTAIKEQVLSSLLQIAQNTLNQ</sequence>
<feature type="region of interest" description="Disordered" evidence="1">
    <location>
        <begin position="1"/>
        <end position="32"/>
    </location>
</feature>
<accession>A0AAV3R0P6</accession>
<reference evidence="2 3" key="1">
    <citation type="submission" date="2024-01" db="EMBL/GenBank/DDBJ databases">
        <title>The complete chloroplast genome sequence of Lithospermum erythrorhizon: insights into the phylogenetic relationship among Boraginaceae species and the maternal lineages of purple gromwells.</title>
        <authorList>
            <person name="Okada T."/>
            <person name="Watanabe K."/>
        </authorList>
    </citation>
    <scope>NUCLEOTIDE SEQUENCE [LARGE SCALE GENOMIC DNA]</scope>
</reference>
<evidence type="ECO:0000313" key="2">
    <source>
        <dbReference type="EMBL" id="GAA0169889.1"/>
    </source>
</evidence>
<evidence type="ECO:0000313" key="3">
    <source>
        <dbReference type="Proteomes" id="UP001454036"/>
    </source>
</evidence>
<comment type="caution">
    <text evidence="2">The sequence shown here is derived from an EMBL/GenBank/DDBJ whole genome shotgun (WGS) entry which is preliminary data.</text>
</comment>
<dbReference type="EMBL" id="BAABME010007008">
    <property type="protein sequence ID" value="GAA0169889.1"/>
    <property type="molecule type" value="Genomic_DNA"/>
</dbReference>
<keyword evidence="3" id="KW-1185">Reference proteome</keyword>
<gene>
    <name evidence="2" type="ORF">LIER_24271</name>
</gene>
<organism evidence="2 3">
    <name type="scientific">Lithospermum erythrorhizon</name>
    <name type="common">Purple gromwell</name>
    <name type="synonym">Lithospermum officinale var. erythrorhizon</name>
    <dbReference type="NCBI Taxonomy" id="34254"/>
    <lineage>
        <taxon>Eukaryota</taxon>
        <taxon>Viridiplantae</taxon>
        <taxon>Streptophyta</taxon>
        <taxon>Embryophyta</taxon>
        <taxon>Tracheophyta</taxon>
        <taxon>Spermatophyta</taxon>
        <taxon>Magnoliopsida</taxon>
        <taxon>eudicotyledons</taxon>
        <taxon>Gunneridae</taxon>
        <taxon>Pentapetalae</taxon>
        <taxon>asterids</taxon>
        <taxon>lamiids</taxon>
        <taxon>Boraginales</taxon>
        <taxon>Boraginaceae</taxon>
        <taxon>Boraginoideae</taxon>
        <taxon>Lithospermeae</taxon>
        <taxon>Lithospermum</taxon>
    </lineage>
</organism>